<dbReference type="InterPro" id="IPR009006">
    <property type="entry name" value="Ala_racemase/Decarboxylase_C"/>
</dbReference>
<dbReference type="Gene3D" id="3.40.1390.10">
    <property type="entry name" value="MurE/MurF, N-terminal domain"/>
    <property type="match status" value="1"/>
</dbReference>
<dbReference type="HAMAP" id="MF_01201">
    <property type="entry name" value="Ala_racemase"/>
    <property type="match status" value="1"/>
</dbReference>
<dbReference type="CDD" id="cd00430">
    <property type="entry name" value="PLPDE_III_AR"/>
    <property type="match status" value="1"/>
</dbReference>
<dbReference type="InterPro" id="IPR000821">
    <property type="entry name" value="Ala_racemase"/>
</dbReference>
<dbReference type="InterPro" id="IPR005863">
    <property type="entry name" value="UDP-N-AcMur_synth"/>
</dbReference>
<sequence length="820" mass="92302">MFLFTRLGTITKGKILKLHKDQEVSQFLTDSRKVSIFPEALFVAIKGERHDGHQFIAKLYQLGIRQFMVESETSHQYDQFGDCNILKVDNCIAALQAIAANHRLKFSLPVLAITGSNGKTIVKEWLSQILSARLKVVKSPKSYNSQLGVPLSVLQMEEGHDLAIFEAGISRKGEMKNLKQVIHPNIGIFTNIGPAHDQGFSSTKEKIIEKALLFEQVNTIIYCRDYEDIDEVLRELYDDKKLFSWSRRHNANIQVIKSFRTEGFTEITLLFNSQHLFFRVPMLDEANLENAIFCICASLYFNINKNTIQKGLDQLKPVSMRLELKEGINGCYIIDDTYNNDLAGLQQALDFLSQQKQREKKAVILSDILDSGGSSKALYQKVSKLIQVNSIQRLIGIGPAIQANEDLFQEGSHFFKDVEDFIDHFDELNFTNEIILVKGARKFSFENITAKLQRKIHGTVLEIDLDAITHNLNFYRSKLKSNTKLMVMVKALAYGSGSHEIANLLQFHRVDYLGVAYADEGVSLRQHGIEIPIMVMNPSPDSFDKIIGHHLEPEIYNLHILKEFVSHLQKTKAQCKIHIKLESGMNRLGFEPDDLPELIEILSENSQIQVASIFSHLAGSDEAKHNDYSREQANRFIEGAELLKSGLKIKPICHLLNSPGILRFPEYHFDMVRLGIGLHGIDVNQQSQSELENVATLKTTISQIRKIKKGDTVGYGRAGVAPKEIKIATIAIGYADGYDRRFSKGVGKVVVSGKLAPVIGNVCMDMTMVDITGLQAKEGDEVIVFGKERSILELASDIGTIPYEILTNVSERVKRVFYTA</sequence>
<dbReference type="SMART" id="SM01005">
    <property type="entry name" value="Ala_racemase_C"/>
    <property type="match status" value="1"/>
</dbReference>
<evidence type="ECO:0000256" key="2">
    <source>
        <dbReference type="ARBA" id="ARBA00022618"/>
    </source>
</evidence>
<dbReference type="SUPFAM" id="SSF53244">
    <property type="entry name" value="MurD-like peptide ligases, peptide-binding domain"/>
    <property type="match status" value="1"/>
</dbReference>
<dbReference type="SUPFAM" id="SSF63418">
    <property type="entry name" value="MurE/MurF N-terminal domain"/>
    <property type="match status" value="1"/>
</dbReference>
<proteinExistence type="inferred from homology"/>
<evidence type="ECO:0000256" key="6">
    <source>
        <dbReference type="ARBA" id="ARBA00023235"/>
    </source>
</evidence>
<keyword evidence="7" id="KW-0131">Cell cycle</keyword>
<dbReference type="EMBL" id="JAUJEA010000003">
    <property type="protein sequence ID" value="MDN5201621.1"/>
    <property type="molecule type" value="Genomic_DNA"/>
</dbReference>
<feature type="active site" description="Proton acceptor; specific for L-alanine" evidence="9">
    <location>
        <position position="715"/>
    </location>
</feature>
<reference evidence="11" key="1">
    <citation type="submission" date="2023-06" db="EMBL/GenBank/DDBJ databases">
        <title>Genomic of Parafulvivirga corallium.</title>
        <authorList>
            <person name="Wang G."/>
        </authorList>
    </citation>
    <scope>NUCLEOTIDE SEQUENCE</scope>
    <source>
        <strain evidence="11">BMA10</strain>
    </source>
</reference>
<accession>A0ABT8KLM6</accession>
<evidence type="ECO:0000256" key="4">
    <source>
        <dbReference type="ARBA" id="ARBA00022960"/>
    </source>
</evidence>
<dbReference type="InterPro" id="IPR035911">
    <property type="entry name" value="MurE/MurF_N"/>
</dbReference>
<evidence type="ECO:0000256" key="3">
    <source>
        <dbReference type="ARBA" id="ARBA00022898"/>
    </source>
</evidence>
<comment type="cofactor">
    <cofactor evidence="1 9">
        <name>pyridoxal 5'-phosphate</name>
        <dbReference type="ChEBI" id="CHEBI:597326"/>
    </cofactor>
</comment>
<dbReference type="Proteomes" id="UP001172082">
    <property type="component" value="Unassembled WGS sequence"/>
</dbReference>
<dbReference type="NCBIfam" id="TIGR01143">
    <property type="entry name" value="murF"/>
    <property type="match status" value="1"/>
</dbReference>
<dbReference type="RefSeq" id="WP_346751649.1">
    <property type="nucleotide sequence ID" value="NZ_JAUJEA010000003.1"/>
</dbReference>
<keyword evidence="2" id="KW-0132">Cell division</keyword>
<evidence type="ECO:0000313" key="11">
    <source>
        <dbReference type="EMBL" id="MDN5201621.1"/>
    </source>
</evidence>
<dbReference type="NCBIfam" id="TIGR00492">
    <property type="entry name" value="alr"/>
    <property type="match status" value="1"/>
</dbReference>
<dbReference type="InterPro" id="IPR036615">
    <property type="entry name" value="Mur_ligase_C_dom_sf"/>
</dbReference>
<dbReference type="InterPro" id="IPR013221">
    <property type="entry name" value="Mur_ligase_cen"/>
</dbReference>
<feature type="binding site" evidence="9">
    <location>
        <position position="764"/>
    </location>
    <ligand>
        <name>substrate</name>
    </ligand>
</feature>
<keyword evidence="3 9" id="KW-0663">Pyridoxal phosphate</keyword>
<comment type="similarity">
    <text evidence="9">Belongs to the alanine racemase family.</text>
</comment>
<feature type="domain" description="Alanine racemase C-terminal" evidence="10">
    <location>
        <begin position="694"/>
        <end position="818"/>
    </location>
</feature>
<dbReference type="PANTHER" id="PTHR30511:SF0">
    <property type="entry name" value="ALANINE RACEMASE, CATABOLIC-RELATED"/>
    <property type="match status" value="1"/>
</dbReference>
<evidence type="ECO:0000256" key="7">
    <source>
        <dbReference type="ARBA" id="ARBA00023306"/>
    </source>
</evidence>
<evidence type="ECO:0000313" key="12">
    <source>
        <dbReference type="Proteomes" id="UP001172082"/>
    </source>
</evidence>
<evidence type="ECO:0000256" key="5">
    <source>
        <dbReference type="ARBA" id="ARBA00022984"/>
    </source>
</evidence>
<feature type="modified residue" description="N6-(pyridoxal phosphate)lysine" evidence="9">
    <location>
        <position position="490"/>
    </location>
</feature>
<dbReference type="Gene3D" id="3.90.190.20">
    <property type="entry name" value="Mur ligase, C-terminal domain"/>
    <property type="match status" value="1"/>
</dbReference>
<evidence type="ECO:0000256" key="1">
    <source>
        <dbReference type="ARBA" id="ARBA00001933"/>
    </source>
</evidence>
<dbReference type="InterPro" id="IPR001608">
    <property type="entry name" value="Ala_racemase_N"/>
</dbReference>
<organism evidence="11 12">
    <name type="scientific">Splendidivirga corallicola</name>
    <dbReference type="NCBI Taxonomy" id="3051826"/>
    <lineage>
        <taxon>Bacteria</taxon>
        <taxon>Pseudomonadati</taxon>
        <taxon>Bacteroidota</taxon>
        <taxon>Cytophagia</taxon>
        <taxon>Cytophagales</taxon>
        <taxon>Splendidivirgaceae</taxon>
        <taxon>Splendidivirga</taxon>
    </lineage>
</organism>
<keyword evidence="8" id="KW-0961">Cell wall biogenesis/degradation</keyword>
<comment type="pathway">
    <text evidence="9">Amino-acid biosynthesis; D-alanine biosynthesis; D-alanine from L-alanine: step 1/1.</text>
</comment>
<dbReference type="InterPro" id="IPR029066">
    <property type="entry name" value="PLP-binding_barrel"/>
</dbReference>
<evidence type="ECO:0000256" key="9">
    <source>
        <dbReference type="HAMAP-Rule" id="MF_01201"/>
    </source>
</evidence>
<dbReference type="NCBIfam" id="NF008897">
    <property type="entry name" value="PRK11930.1"/>
    <property type="match status" value="1"/>
</dbReference>
<dbReference type="Pfam" id="PF08245">
    <property type="entry name" value="Mur_ligase_M"/>
    <property type="match status" value="1"/>
</dbReference>
<comment type="catalytic activity">
    <reaction evidence="9">
        <text>L-alanine = D-alanine</text>
        <dbReference type="Rhea" id="RHEA:20249"/>
        <dbReference type="ChEBI" id="CHEBI:57416"/>
        <dbReference type="ChEBI" id="CHEBI:57972"/>
        <dbReference type="EC" id="5.1.1.1"/>
    </reaction>
</comment>
<dbReference type="SUPFAM" id="SSF53623">
    <property type="entry name" value="MurD-like peptide ligases, catalytic domain"/>
    <property type="match status" value="1"/>
</dbReference>
<dbReference type="InterPro" id="IPR011079">
    <property type="entry name" value="Ala_racemase_C"/>
</dbReference>
<evidence type="ECO:0000259" key="10">
    <source>
        <dbReference type="SMART" id="SM01005"/>
    </source>
</evidence>
<dbReference type="Pfam" id="PF01168">
    <property type="entry name" value="Ala_racemase_N"/>
    <property type="match status" value="1"/>
</dbReference>
<keyword evidence="6 9" id="KW-0413">Isomerase</keyword>
<feature type="binding site" evidence="9">
    <location>
        <position position="587"/>
    </location>
    <ligand>
        <name>substrate</name>
    </ligand>
</feature>
<dbReference type="PRINTS" id="PR00992">
    <property type="entry name" value="ALARACEMASE"/>
</dbReference>
<keyword evidence="12" id="KW-1185">Reference proteome</keyword>
<dbReference type="InterPro" id="IPR004101">
    <property type="entry name" value="Mur_ligase_C"/>
</dbReference>
<feature type="active site" description="Proton acceptor; specific for D-alanine" evidence="9">
    <location>
        <position position="490"/>
    </location>
</feature>
<comment type="caution">
    <text evidence="11">The sequence shown here is derived from an EMBL/GenBank/DDBJ whole genome shotgun (WGS) entry which is preliminary data.</text>
</comment>
<dbReference type="Gene3D" id="3.20.20.10">
    <property type="entry name" value="Alanine racemase"/>
    <property type="match status" value="1"/>
</dbReference>
<dbReference type="InterPro" id="IPR036565">
    <property type="entry name" value="Mur-like_cat_sf"/>
</dbReference>
<dbReference type="EC" id="5.1.1.1" evidence="9"/>
<comment type="function">
    <text evidence="9">Catalyzes the interconversion of L-alanine and D-alanine. May also act on other amino acids.</text>
</comment>
<keyword evidence="4" id="KW-0133">Cell shape</keyword>
<dbReference type="Pfam" id="PF02875">
    <property type="entry name" value="Mur_ligase_C"/>
    <property type="match status" value="1"/>
</dbReference>
<dbReference type="PANTHER" id="PTHR30511">
    <property type="entry name" value="ALANINE RACEMASE"/>
    <property type="match status" value="1"/>
</dbReference>
<keyword evidence="5" id="KW-0573">Peptidoglycan synthesis</keyword>
<dbReference type="Pfam" id="PF01225">
    <property type="entry name" value="Mur_ligase"/>
    <property type="match status" value="1"/>
</dbReference>
<dbReference type="InterPro" id="IPR000713">
    <property type="entry name" value="Mur_ligase_N"/>
</dbReference>
<dbReference type="Pfam" id="PF00842">
    <property type="entry name" value="Ala_racemase_C"/>
    <property type="match status" value="1"/>
</dbReference>
<gene>
    <name evidence="11" type="ORF">QQ008_09620</name>
</gene>
<evidence type="ECO:0000256" key="8">
    <source>
        <dbReference type="ARBA" id="ARBA00023316"/>
    </source>
</evidence>
<dbReference type="Gene3D" id="3.40.1190.10">
    <property type="entry name" value="Mur-like, catalytic domain"/>
    <property type="match status" value="1"/>
</dbReference>
<dbReference type="SUPFAM" id="SSF51419">
    <property type="entry name" value="PLP-binding barrel"/>
    <property type="match status" value="1"/>
</dbReference>
<name>A0ABT8KLM6_9BACT</name>
<keyword evidence="11" id="KW-0436">Ligase</keyword>
<protein>
    <recommendedName>
        <fullName evidence="9">Alanine racemase</fullName>
        <ecNumber evidence="9">5.1.1.1</ecNumber>
    </recommendedName>
</protein>
<dbReference type="GO" id="GO:0016874">
    <property type="term" value="F:ligase activity"/>
    <property type="evidence" value="ECO:0007669"/>
    <property type="project" value="UniProtKB-KW"/>
</dbReference>
<dbReference type="Gene3D" id="2.40.37.10">
    <property type="entry name" value="Lyase, Ornithine Decarboxylase, Chain A, domain 1"/>
    <property type="match status" value="1"/>
</dbReference>
<dbReference type="SUPFAM" id="SSF50621">
    <property type="entry name" value="Alanine racemase C-terminal domain-like"/>
    <property type="match status" value="1"/>
</dbReference>